<dbReference type="OMA" id="KEPHFHP"/>
<feature type="signal peptide" evidence="1">
    <location>
        <begin position="1"/>
        <end position="27"/>
    </location>
</feature>
<dbReference type="eggNOG" id="KOG2131">
    <property type="taxonomic scope" value="Eukaryota"/>
</dbReference>
<dbReference type="Gene3D" id="2.60.120.650">
    <property type="entry name" value="Cupin"/>
    <property type="match status" value="1"/>
</dbReference>
<organism evidence="4">
    <name type="scientific">Aureococcus anophagefferens</name>
    <name type="common">Harmful bloom alga</name>
    <dbReference type="NCBI Taxonomy" id="44056"/>
    <lineage>
        <taxon>Eukaryota</taxon>
        <taxon>Sar</taxon>
        <taxon>Stramenopiles</taxon>
        <taxon>Ochrophyta</taxon>
        <taxon>Pelagophyceae</taxon>
        <taxon>Pelagomonadales</taxon>
        <taxon>Pelagomonadaceae</taxon>
        <taxon>Aureococcus</taxon>
    </lineage>
</organism>
<name>F0XY82_AURAN</name>
<dbReference type="Proteomes" id="UP000002729">
    <property type="component" value="Unassembled WGS sequence"/>
</dbReference>
<dbReference type="SUPFAM" id="SSF51197">
    <property type="entry name" value="Clavaminate synthase-like"/>
    <property type="match status" value="1"/>
</dbReference>
<dbReference type="Pfam" id="PF13621">
    <property type="entry name" value="Cupin_8"/>
    <property type="match status" value="1"/>
</dbReference>
<evidence type="ECO:0000313" key="3">
    <source>
        <dbReference type="EMBL" id="EGB12216.1"/>
    </source>
</evidence>
<accession>F0XY82</accession>
<feature type="domain" description="JmjC" evidence="2">
    <location>
        <begin position="136"/>
        <end position="279"/>
    </location>
</feature>
<dbReference type="InterPro" id="IPR041667">
    <property type="entry name" value="Cupin_8"/>
</dbReference>
<dbReference type="InParanoid" id="F0XY82"/>
<keyword evidence="1" id="KW-0732">Signal</keyword>
<proteinExistence type="predicted"/>
<evidence type="ECO:0000259" key="2">
    <source>
        <dbReference type="PROSITE" id="PS51184"/>
    </source>
</evidence>
<gene>
    <name evidence="3" type="ORF">AURANDRAFT_61395</name>
</gene>
<dbReference type="GeneID" id="20223452"/>
<dbReference type="EMBL" id="GL833121">
    <property type="protein sequence ID" value="EGB12216.1"/>
    <property type="molecule type" value="Genomic_DNA"/>
</dbReference>
<keyword evidence="4" id="KW-1185">Reference proteome</keyword>
<protein>
    <recommendedName>
        <fullName evidence="2">JmjC domain-containing protein</fullName>
    </recommendedName>
</protein>
<dbReference type="InterPro" id="IPR050910">
    <property type="entry name" value="JMJD6_ArgDemeth/LysHydrox"/>
</dbReference>
<evidence type="ECO:0000256" key="1">
    <source>
        <dbReference type="SAM" id="SignalP"/>
    </source>
</evidence>
<dbReference type="PANTHER" id="PTHR12480">
    <property type="entry name" value="ARGININE DEMETHYLASE AND LYSYL-HYDROXYLASE JMJD"/>
    <property type="match status" value="1"/>
</dbReference>
<dbReference type="AlphaFoldDB" id="F0XY82"/>
<dbReference type="GO" id="GO:0000987">
    <property type="term" value="F:cis-regulatory region sequence-specific DNA binding"/>
    <property type="evidence" value="ECO:0007669"/>
    <property type="project" value="TreeGrafter"/>
</dbReference>
<dbReference type="KEGG" id="aaf:AURANDRAFT_61395"/>
<evidence type="ECO:0000313" key="4">
    <source>
        <dbReference type="Proteomes" id="UP000002729"/>
    </source>
</evidence>
<dbReference type="RefSeq" id="XP_009033288.1">
    <property type="nucleotide sequence ID" value="XM_009035040.1"/>
</dbReference>
<dbReference type="OrthoDB" id="438164at2759"/>
<reference evidence="3 4" key="1">
    <citation type="journal article" date="2011" name="Proc. Natl. Acad. Sci. U.S.A.">
        <title>Niche of harmful alga Aureococcus anophagefferens revealed through ecogenomics.</title>
        <authorList>
            <person name="Gobler C.J."/>
            <person name="Berry D.L."/>
            <person name="Dyhrman S.T."/>
            <person name="Wilhelm S.W."/>
            <person name="Salamov A."/>
            <person name="Lobanov A.V."/>
            <person name="Zhang Y."/>
            <person name="Collier J.L."/>
            <person name="Wurch L.L."/>
            <person name="Kustka A.B."/>
            <person name="Dill B.D."/>
            <person name="Shah M."/>
            <person name="VerBerkmoes N.C."/>
            <person name="Kuo A."/>
            <person name="Terry A."/>
            <person name="Pangilinan J."/>
            <person name="Lindquist E.A."/>
            <person name="Lucas S."/>
            <person name="Paulsen I.T."/>
            <person name="Hattenrath-Lehmann T.K."/>
            <person name="Talmage S.C."/>
            <person name="Walker E.A."/>
            <person name="Koch F."/>
            <person name="Burson A.M."/>
            <person name="Marcoval M.A."/>
            <person name="Tang Y.Z."/>
            <person name="Lecleir G.R."/>
            <person name="Coyne K.J."/>
            <person name="Berg G.M."/>
            <person name="Bertrand E.M."/>
            <person name="Saito M.A."/>
            <person name="Gladyshev V.N."/>
            <person name="Grigoriev I.V."/>
        </authorList>
    </citation>
    <scope>NUCLEOTIDE SEQUENCE [LARGE SCALE GENOMIC DNA]</scope>
    <source>
        <strain evidence="4">CCMP 1984</strain>
    </source>
</reference>
<dbReference type="GO" id="GO:0005634">
    <property type="term" value="C:nucleus"/>
    <property type="evidence" value="ECO:0007669"/>
    <property type="project" value="TreeGrafter"/>
</dbReference>
<sequence length="281" mass="30200">MHAPASKPPTLKEALVVAAALAAGAWASRDATPDTADPCGLERLPASAALRWRRPPPRPVVLAPFAANDGFRRRTARAPLLERLGESRVVLTSSNSYSEHELATTLRAYVEDHVPRHASDAAANESYYLFGPQFDAALEALVESYAHPACGGAWCARDAFAASFGLAGARSGVSFHTHGSGFGEVLHGRKRWILYPPGDAAPPGFDPDGPTRRWVDDVLPTLRGADLPAHDCVLGPGELLYFPPLWWHATLNLDDHTVFVSSFASDHAREADSGGDLRPGW</sequence>
<feature type="chain" id="PRO_5003260533" description="JmjC domain-containing protein" evidence="1">
    <location>
        <begin position="28"/>
        <end position="281"/>
    </location>
</feature>
<dbReference type="InterPro" id="IPR003347">
    <property type="entry name" value="JmjC_dom"/>
</dbReference>
<dbReference type="PANTHER" id="PTHR12480:SF21">
    <property type="entry name" value="JMJC DOMAIN-CONTAINING PROTEIN 8"/>
    <property type="match status" value="1"/>
</dbReference>
<dbReference type="PROSITE" id="PS51184">
    <property type="entry name" value="JMJC"/>
    <property type="match status" value="1"/>
</dbReference>